<gene>
    <name evidence="1" type="ORF">FME95_04850</name>
</gene>
<dbReference type="OrthoDB" id="7063468at2"/>
<accession>A0A5C8Z711</accession>
<sequence>MAPVLKGSNKFTLELPANADDLALPLNNPDLKIEPSDTKLMRLATFHIYPERDNSIGGGGFINNTDKNNIILLYFSQAATLSGAVSSSSEVYLYDIKATSPGWHWINIEEQTEGVYLLQTYKDSIEDIEFTALVAE</sequence>
<proteinExistence type="predicted"/>
<reference evidence="1 2" key="1">
    <citation type="submission" date="2019-07" db="EMBL/GenBank/DDBJ databases">
        <title>Reinekea sp. strain SSH23 genome sequencing and assembly.</title>
        <authorList>
            <person name="Kim I."/>
        </authorList>
    </citation>
    <scope>NUCLEOTIDE SEQUENCE [LARGE SCALE GENOMIC DNA]</scope>
    <source>
        <strain evidence="1 2">SSH23</strain>
    </source>
</reference>
<name>A0A5C8Z711_9GAMM</name>
<evidence type="ECO:0000313" key="1">
    <source>
        <dbReference type="EMBL" id="TXR53885.1"/>
    </source>
</evidence>
<dbReference type="Proteomes" id="UP000321764">
    <property type="component" value="Unassembled WGS sequence"/>
</dbReference>
<dbReference type="AlphaFoldDB" id="A0A5C8Z711"/>
<organism evidence="1 2">
    <name type="scientific">Reinekea thalattae</name>
    <dbReference type="NCBI Taxonomy" id="2593301"/>
    <lineage>
        <taxon>Bacteria</taxon>
        <taxon>Pseudomonadati</taxon>
        <taxon>Pseudomonadota</taxon>
        <taxon>Gammaproteobacteria</taxon>
        <taxon>Oceanospirillales</taxon>
        <taxon>Saccharospirillaceae</taxon>
        <taxon>Reinekea</taxon>
    </lineage>
</organism>
<dbReference type="RefSeq" id="WP_147713284.1">
    <property type="nucleotide sequence ID" value="NZ_VKAD01000001.1"/>
</dbReference>
<evidence type="ECO:0000313" key="2">
    <source>
        <dbReference type="Proteomes" id="UP000321764"/>
    </source>
</evidence>
<comment type="caution">
    <text evidence="1">The sequence shown here is derived from an EMBL/GenBank/DDBJ whole genome shotgun (WGS) entry which is preliminary data.</text>
</comment>
<keyword evidence="2" id="KW-1185">Reference proteome</keyword>
<dbReference type="EMBL" id="VKAD01000001">
    <property type="protein sequence ID" value="TXR53885.1"/>
    <property type="molecule type" value="Genomic_DNA"/>
</dbReference>
<protein>
    <submittedName>
        <fullName evidence="1">Uncharacterized protein</fullName>
    </submittedName>
</protein>